<organism evidence="1 2">
    <name type="scientific">Ilex paraguariensis</name>
    <name type="common">yerba mate</name>
    <dbReference type="NCBI Taxonomy" id="185542"/>
    <lineage>
        <taxon>Eukaryota</taxon>
        <taxon>Viridiplantae</taxon>
        <taxon>Streptophyta</taxon>
        <taxon>Embryophyta</taxon>
        <taxon>Tracheophyta</taxon>
        <taxon>Spermatophyta</taxon>
        <taxon>Magnoliopsida</taxon>
        <taxon>eudicotyledons</taxon>
        <taxon>Gunneridae</taxon>
        <taxon>Pentapetalae</taxon>
        <taxon>asterids</taxon>
        <taxon>campanulids</taxon>
        <taxon>Aquifoliales</taxon>
        <taxon>Aquifoliaceae</taxon>
        <taxon>Ilex</taxon>
    </lineage>
</organism>
<reference evidence="1 2" key="1">
    <citation type="submission" date="2024-02" db="EMBL/GenBank/DDBJ databases">
        <authorList>
            <person name="Vignale AGUSTIN F."/>
            <person name="Sosa J E."/>
            <person name="Modenutti C."/>
        </authorList>
    </citation>
    <scope>NUCLEOTIDE SEQUENCE [LARGE SCALE GENOMIC DNA]</scope>
</reference>
<name>A0ABC8QUE2_9AQUA</name>
<gene>
    <name evidence="1" type="ORF">ILEXP_LOCUS3008</name>
</gene>
<evidence type="ECO:0000313" key="2">
    <source>
        <dbReference type="Proteomes" id="UP001642360"/>
    </source>
</evidence>
<protein>
    <submittedName>
        <fullName evidence="1">Uncharacterized protein</fullName>
    </submittedName>
</protein>
<accession>A0ABC8QUE2</accession>
<dbReference type="EMBL" id="CAUOFW020000730">
    <property type="protein sequence ID" value="CAK9136042.1"/>
    <property type="molecule type" value="Genomic_DNA"/>
</dbReference>
<dbReference type="PANTHER" id="PTHR48440:SF1">
    <property type="entry name" value="PAW DOMAIN-CONTAINING PROTEIN"/>
    <property type="match status" value="1"/>
</dbReference>
<proteinExistence type="predicted"/>
<evidence type="ECO:0000313" key="1">
    <source>
        <dbReference type="EMBL" id="CAK9136042.1"/>
    </source>
</evidence>
<dbReference type="AlphaFoldDB" id="A0ABC8QUE2"/>
<dbReference type="Proteomes" id="UP001642360">
    <property type="component" value="Unassembled WGS sequence"/>
</dbReference>
<sequence length="135" mass="15176">MIPSQLFSFFDGPLNTLVVCIASTADASIQTPKFGILWVVEGSDDGGSTWRVLDKQTSQMFTKRFQRKTFEIQSQGVLSNAFRLSFLAVRDKQATSRFQIGSIDLFARSQGNQMNSLTNEAYEETEEAMRKMDDA</sequence>
<keyword evidence="2" id="KW-1185">Reference proteome</keyword>
<comment type="caution">
    <text evidence="1">The sequence shown here is derived from an EMBL/GenBank/DDBJ whole genome shotgun (WGS) entry which is preliminary data.</text>
</comment>
<dbReference type="PANTHER" id="PTHR48440">
    <property type="match status" value="1"/>
</dbReference>